<gene>
    <name evidence="5" type="ORF">EGH82_23045</name>
</gene>
<dbReference type="CDD" id="cd01949">
    <property type="entry name" value="GGDEF"/>
    <property type="match status" value="1"/>
</dbReference>
<dbReference type="InterPro" id="IPR000160">
    <property type="entry name" value="GGDEF_dom"/>
</dbReference>
<dbReference type="PANTHER" id="PTHR45138:SF9">
    <property type="entry name" value="DIGUANYLATE CYCLASE DGCM-RELATED"/>
    <property type="match status" value="1"/>
</dbReference>
<dbReference type="AlphaFoldDB" id="A0A3N3DST5"/>
<dbReference type="NCBIfam" id="TIGR00254">
    <property type="entry name" value="GGDEF"/>
    <property type="match status" value="1"/>
</dbReference>
<dbReference type="GO" id="GO:0005886">
    <property type="term" value="C:plasma membrane"/>
    <property type="evidence" value="ECO:0007669"/>
    <property type="project" value="TreeGrafter"/>
</dbReference>
<keyword evidence="3" id="KW-0472">Membrane</keyword>
<protein>
    <recommendedName>
        <fullName evidence="1">diguanylate cyclase</fullName>
        <ecNumber evidence="1">2.7.7.65</ecNumber>
    </recommendedName>
</protein>
<dbReference type="Pfam" id="PF00990">
    <property type="entry name" value="GGDEF"/>
    <property type="match status" value="1"/>
</dbReference>
<evidence type="ECO:0000256" key="3">
    <source>
        <dbReference type="SAM" id="Phobius"/>
    </source>
</evidence>
<organism evidence="5 6">
    <name type="scientific">Vibrio ponticus</name>
    <dbReference type="NCBI Taxonomy" id="265668"/>
    <lineage>
        <taxon>Bacteria</taxon>
        <taxon>Pseudomonadati</taxon>
        <taxon>Pseudomonadota</taxon>
        <taxon>Gammaproteobacteria</taxon>
        <taxon>Vibrionales</taxon>
        <taxon>Vibrionaceae</taxon>
        <taxon>Vibrio</taxon>
    </lineage>
</organism>
<feature type="domain" description="GGDEF" evidence="4">
    <location>
        <begin position="309"/>
        <end position="433"/>
    </location>
</feature>
<dbReference type="InterPro" id="IPR050469">
    <property type="entry name" value="Diguanylate_Cyclase"/>
</dbReference>
<comment type="caution">
    <text evidence="5">The sequence shown here is derived from an EMBL/GenBank/DDBJ whole genome shotgun (WGS) entry which is preliminary data.</text>
</comment>
<dbReference type="SMART" id="SM00267">
    <property type="entry name" value="GGDEF"/>
    <property type="match status" value="1"/>
</dbReference>
<dbReference type="PROSITE" id="PS50887">
    <property type="entry name" value="GGDEF"/>
    <property type="match status" value="1"/>
</dbReference>
<dbReference type="InterPro" id="IPR043128">
    <property type="entry name" value="Rev_trsase/Diguanyl_cyclase"/>
</dbReference>
<name>A0A3N3DST5_9VIBR</name>
<dbReference type="GO" id="GO:0043709">
    <property type="term" value="P:cell adhesion involved in single-species biofilm formation"/>
    <property type="evidence" value="ECO:0007669"/>
    <property type="project" value="TreeGrafter"/>
</dbReference>
<evidence type="ECO:0000256" key="2">
    <source>
        <dbReference type="ARBA" id="ARBA00034247"/>
    </source>
</evidence>
<dbReference type="GO" id="GO:0052621">
    <property type="term" value="F:diguanylate cyclase activity"/>
    <property type="evidence" value="ECO:0007669"/>
    <property type="project" value="UniProtKB-EC"/>
</dbReference>
<dbReference type="SUPFAM" id="SSF55073">
    <property type="entry name" value="Nucleotide cyclase"/>
    <property type="match status" value="1"/>
</dbReference>
<dbReference type="Gene3D" id="3.30.70.270">
    <property type="match status" value="1"/>
</dbReference>
<feature type="transmembrane region" description="Helical" evidence="3">
    <location>
        <begin position="12"/>
        <end position="34"/>
    </location>
</feature>
<evidence type="ECO:0000259" key="4">
    <source>
        <dbReference type="PROSITE" id="PS50887"/>
    </source>
</evidence>
<feature type="transmembrane region" description="Helical" evidence="3">
    <location>
        <begin position="262"/>
        <end position="282"/>
    </location>
</feature>
<keyword evidence="3" id="KW-1133">Transmembrane helix</keyword>
<comment type="catalytic activity">
    <reaction evidence="2">
        <text>2 GTP = 3',3'-c-di-GMP + 2 diphosphate</text>
        <dbReference type="Rhea" id="RHEA:24898"/>
        <dbReference type="ChEBI" id="CHEBI:33019"/>
        <dbReference type="ChEBI" id="CHEBI:37565"/>
        <dbReference type="ChEBI" id="CHEBI:58805"/>
        <dbReference type="EC" id="2.7.7.65"/>
    </reaction>
</comment>
<evidence type="ECO:0000313" key="5">
    <source>
        <dbReference type="EMBL" id="ROV57446.1"/>
    </source>
</evidence>
<dbReference type="Proteomes" id="UP000278792">
    <property type="component" value="Unassembled WGS sequence"/>
</dbReference>
<evidence type="ECO:0000256" key="1">
    <source>
        <dbReference type="ARBA" id="ARBA00012528"/>
    </source>
</evidence>
<dbReference type="GO" id="GO:1902201">
    <property type="term" value="P:negative regulation of bacterial-type flagellum-dependent cell motility"/>
    <property type="evidence" value="ECO:0007669"/>
    <property type="project" value="TreeGrafter"/>
</dbReference>
<sequence>MSNSIKRTYTRHFLPLMKLLAVTMVIVAFSYSLYNAFLLKQLSKGIVSDFNQIYSISRRFAQYYNNTDTTFLTKGTHVRNGVSIMVSKDTDVKVLSTGINKLRAQLETIAPDHVWTVAIFEHPATYGHFDPLRQPYAERYSQYKANDVMTRIVDTERLENTFDQFYGCNIKLSETYPEPGTDELVRTVYYPVYNKRKLDALLAVDIKNSFIDYKIAQFNREFFTTADTMEHWFSFRVPVEISCTDANTVYVGFGAQEIFERIFIPSILIALFGHMLRVIYLHNKQRLYTDRMTGFYRRDFYEPRLKKLQKFSMLIIDIDFFKSINDTFGHKMGDDVITEVTRRIAKQIRSSDVAIRWGGEEFIILFKHMDEAVLIEKAEAIRRCVVEQKIADLNVTISIGGVHLEKGTFAQAYRIADKALYVSKENGRNQVTI</sequence>
<dbReference type="EC" id="2.7.7.65" evidence="1"/>
<dbReference type="EMBL" id="RKIK01000155">
    <property type="protein sequence ID" value="ROV57446.1"/>
    <property type="molecule type" value="Genomic_DNA"/>
</dbReference>
<dbReference type="InterPro" id="IPR029787">
    <property type="entry name" value="Nucleotide_cyclase"/>
</dbReference>
<proteinExistence type="predicted"/>
<keyword evidence="3" id="KW-0812">Transmembrane</keyword>
<accession>A0A3N3DST5</accession>
<evidence type="ECO:0000313" key="6">
    <source>
        <dbReference type="Proteomes" id="UP000278792"/>
    </source>
</evidence>
<reference evidence="5 6" key="1">
    <citation type="submission" date="2018-11" db="EMBL/GenBank/DDBJ databases">
        <title>Vibrio ponticus strain CAIM 1751 pathogenic for the snapper Lutjanus guttatus.</title>
        <authorList>
            <person name="Soto-Rodriguez S."/>
            <person name="Lozano-Olvera R."/>
            <person name="Gomez-Gil B."/>
        </authorList>
    </citation>
    <scope>NUCLEOTIDE SEQUENCE [LARGE SCALE GENOMIC DNA]</scope>
    <source>
        <strain evidence="5 6">CAIM 1751</strain>
    </source>
</reference>
<dbReference type="RefSeq" id="WP_123783869.1">
    <property type="nucleotide sequence ID" value="NZ_RKIK01000155.1"/>
</dbReference>
<dbReference type="PANTHER" id="PTHR45138">
    <property type="entry name" value="REGULATORY COMPONENTS OF SENSORY TRANSDUCTION SYSTEM"/>
    <property type="match status" value="1"/>
</dbReference>